<dbReference type="Proteomes" id="UP000177141">
    <property type="component" value="Unassembled WGS sequence"/>
</dbReference>
<accession>A0A1F7IXA7</accession>
<reference evidence="3 4" key="1">
    <citation type="journal article" date="2016" name="Nat. Commun.">
        <title>Thousands of microbial genomes shed light on interconnected biogeochemical processes in an aquifer system.</title>
        <authorList>
            <person name="Anantharaman K."/>
            <person name="Brown C.T."/>
            <person name="Hug L.A."/>
            <person name="Sharon I."/>
            <person name="Castelle C.J."/>
            <person name="Probst A.J."/>
            <person name="Thomas B.C."/>
            <person name="Singh A."/>
            <person name="Wilkins M.J."/>
            <person name="Karaoz U."/>
            <person name="Brodie E.L."/>
            <person name="Williams K.H."/>
            <person name="Hubbard S.S."/>
            <person name="Banfield J.F."/>
        </authorList>
    </citation>
    <scope>NUCLEOTIDE SEQUENCE [LARGE SCALE GENOMIC DNA]</scope>
</reference>
<evidence type="ECO:0000256" key="1">
    <source>
        <dbReference type="SAM" id="Coils"/>
    </source>
</evidence>
<proteinExistence type="predicted"/>
<sequence>MATKTDKKIRKIKIDDETTSVPFMVYFKGFFLVAVVVTGMILISYAARNQSTKKSQDSLSERLPSSEELAQTFSKDSIQKKIEDEIRTNEAYKQTVEEVQKQSNVVLGEASKAASTVIEESKEIVTDQIYEYTYGKIVEGMVNALPDRQKELLLQRMCK</sequence>
<protein>
    <submittedName>
        <fullName evidence="3">Uncharacterized protein</fullName>
    </submittedName>
</protein>
<organism evidence="3 4">
    <name type="scientific">Candidatus Roizmanbacteria bacterium RIFCSPLOWO2_01_FULL_38_12</name>
    <dbReference type="NCBI Taxonomy" id="1802061"/>
    <lineage>
        <taxon>Bacteria</taxon>
        <taxon>Candidatus Roizmaniibacteriota</taxon>
    </lineage>
</organism>
<keyword evidence="1" id="KW-0175">Coiled coil</keyword>
<evidence type="ECO:0000313" key="3">
    <source>
        <dbReference type="EMBL" id="OGK47997.1"/>
    </source>
</evidence>
<evidence type="ECO:0000256" key="2">
    <source>
        <dbReference type="SAM" id="Phobius"/>
    </source>
</evidence>
<feature type="coiled-coil region" evidence="1">
    <location>
        <begin position="75"/>
        <end position="102"/>
    </location>
</feature>
<gene>
    <name evidence="3" type="ORF">A3A93_04310</name>
</gene>
<comment type="caution">
    <text evidence="3">The sequence shown here is derived from an EMBL/GenBank/DDBJ whole genome shotgun (WGS) entry which is preliminary data.</text>
</comment>
<evidence type="ECO:0000313" key="4">
    <source>
        <dbReference type="Proteomes" id="UP000177141"/>
    </source>
</evidence>
<feature type="transmembrane region" description="Helical" evidence="2">
    <location>
        <begin position="25"/>
        <end position="47"/>
    </location>
</feature>
<dbReference type="AlphaFoldDB" id="A0A1F7IXA7"/>
<dbReference type="EMBL" id="MGAL01000024">
    <property type="protein sequence ID" value="OGK47997.1"/>
    <property type="molecule type" value="Genomic_DNA"/>
</dbReference>
<dbReference type="STRING" id="1802061.A3A93_04310"/>
<keyword evidence="2" id="KW-0812">Transmembrane</keyword>
<name>A0A1F7IXA7_9BACT</name>
<keyword evidence="2" id="KW-0472">Membrane</keyword>
<keyword evidence="2" id="KW-1133">Transmembrane helix</keyword>